<evidence type="ECO:0000313" key="3">
    <source>
        <dbReference type="WBParaSite" id="maker-uti_cns_0000675-snap-gene-1.6-mRNA-1"/>
    </source>
</evidence>
<feature type="region of interest" description="Disordered" evidence="1">
    <location>
        <begin position="174"/>
        <end position="196"/>
    </location>
</feature>
<dbReference type="PANTHER" id="PTHR15205:SF0">
    <property type="entry name" value="DED DOMAIN-CONTAINING PROTEIN"/>
    <property type="match status" value="1"/>
</dbReference>
<feature type="region of interest" description="Disordered" evidence="1">
    <location>
        <begin position="374"/>
        <end position="483"/>
    </location>
</feature>
<dbReference type="InterPro" id="IPR038856">
    <property type="entry name" value="DEDD/DEDD2"/>
</dbReference>
<proteinExistence type="predicted"/>
<feature type="compositionally biased region" description="Low complexity" evidence="1">
    <location>
        <begin position="378"/>
        <end position="416"/>
    </location>
</feature>
<name>A0A1I8G2Z1_9PLAT</name>
<accession>A0A1I8G2Z1</accession>
<dbReference type="GO" id="GO:0005730">
    <property type="term" value="C:nucleolus"/>
    <property type="evidence" value="ECO:0007669"/>
    <property type="project" value="TreeGrafter"/>
</dbReference>
<dbReference type="WBParaSite" id="maker-uti_cns_0000675-snap-gene-1.6-mRNA-1">
    <property type="protein sequence ID" value="maker-uti_cns_0000675-snap-gene-1.6-mRNA-1"/>
    <property type="gene ID" value="maker-uti_cns_0000675-snap-gene-1.6"/>
</dbReference>
<evidence type="ECO:0000256" key="1">
    <source>
        <dbReference type="SAM" id="MobiDB-lite"/>
    </source>
</evidence>
<dbReference type="GO" id="GO:0003677">
    <property type="term" value="F:DNA binding"/>
    <property type="evidence" value="ECO:0007669"/>
    <property type="project" value="TreeGrafter"/>
</dbReference>
<keyword evidence="2" id="KW-1185">Reference proteome</keyword>
<feature type="compositionally biased region" description="Basic and acidic residues" evidence="1">
    <location>
        <begin position="458"/>
        <end position="467"/>
    </location>
</feature>
<reference evidence="3" key="1">
    <citation type="submission" date="2016-11" db="UniProtKB">
        <authorList>
            <consortium name="WormBaseParasite"/>
        </authorList>
    </citation>
    <scope>IDENTIFICATION</scope>
</reference>
<sequence>MEMLRTQSESINAGPEIMSIGELHRCILAKLTVKEVRRAINKYRDLMPKESDWNRKLSQSSKKPELGFRYLFRCGQIDDDNNRTLQKMLKYMDRYDILPYFQTLRYQDACQTASDHPACEDPVESFLCREVGNGENVLTSAVYRMERKRASSSQQSDGSGCLTRAKCRRISSQLEAQPRVHSVAPPGAGIQMSTATASQSPASSFASASSTASTSTAATSSTAAAGALGQPPSSGGQAFCDLRMRVRAEYQQIHRLLSNQLHSHRNDPAQRQFDLFFQASNTLNSHDLGDILCDIRFSDLHYLEAFWRDYVSGELAHAIKSVFVRHYLMDRFNPADVQVHISLDAADYYNGRQVLLRSYAEHYNRLAKVRDSQREMQEQQLMEQQLTAPQEADAAASAAATSAATAPVATSAATASKPTKQRTASAVGQRSRRLGGSSGGGSGVPKRLTRRVGPGRAADNRQDETMRDAPLPTPPAGNPNATAWLLPSVSASPLPDPCEAAAGNATAANASSAACRDRLGQPMAASASGLGRRKKLRASSLASSLSGDAITMQQVAGRSTESLEDPAHYDQDWFLHSLENALFSGRSCSSDSSLAVVAASVGPTQPGGHLAPAAASRLHARGLQASAANTEPGTVYTTDQRH</sequence>
<evidence type="ECO:0000313" key="2">
    <source>
        <dbReference type="Proteomes" id="UP000095280"/>
    </source>
</evidence>
<dbReference type="PANTHER" id="PTHR15205">
    <property type="entry name" value="DEATH EFFECTOR DOMAIN-CONTAINING PROTEIN"/>
    <property type="match status" value="1"/>
</dbReference>
<dbReference type="GO" id="GO:0008625">
    <property type="term" value="P:extrinsic apoptotic signaling pathway via death domain receptors"/>
    <property type="evidence" value="ECO:0007669"/>
    <property type="project" value="TreeGrafter"/>
</dbReference>
<dbReference type="AlphaFoldDB" id="A0A1I8G2Z1"/>
<feature type="compositionally biased region" description="Polar residues" evidence="1">
    <location>
        <begin position="417"/>
        <end position="426"/>
    </location>
</feature>
<dbReference type="Proteomes" id="UP000095280">
    <property type="component" value="Unplaced"/>
</dbReference>
<protein>
    <submittedName>
        <fullName evidence="3">RGS domain-containing protein</fullName>
    </submittedName>
</protein>
<organism evidence="2 3">
    <name type="scientific">Macrostomum lignano</name>
    <dbReference type="NCBI Taxonomy" id="282301"/>
    <lineage>
        <taxon>Eukaryota</taxon>
        <taxon>Metazoa</taxon>
        <taxon>Spiralia</taxon>
        <taxon>Lophotrochozoa</taxon>
        <taxon>Platyhelminthes</taxon>
        <taxon>Rhabditophora</taxon>
        <taxon>Macrostomorpha</taxon>
        <taxon>Macrostomida</taxon>
        <taxon>Macrostomidae</taxon>
        <taxon>Macrostomum</taxon>
    </lineage>
</organism>